<feature type="domain" description="SGNH hydrolase-type esterase" evidence="1">
    <location>
        <begin position="40"/>
        <end position="211"/>
    </location>
</feature>
<dbReference type="PANTHER" id="PTHR30383:SF26">
    <property type="entry name" value="SGNH HYDROLASE-TYPE ESTERASE DOMAIN-CONTAINING PROTEIN"/>
    <property type="match status" value="1"/>
</dbReference>
<dbReference type="InterPro" id="IPR006311">
    <property type="entry name" value="TAT_signal"/>
</dbReference>
<proteinExistence type="predicted"/>
<comment type="caution">
    <text evidence="2">The sequence shown here is derived from an EMBL/GenBank/DDBJ whole genome shotgun (WGS) entry which is preliminary data.</text>
</comment>
<protein>
    <submittedName>
        <fullName evidence="2">SGNH/GDSL hydrolase family protein</fullName>
    </submittedName>
</protein>
<dbReference type="InterPro" id="IPR013830">
    <property type="entry name" value="SGNH_hydro"/>
</dbReference>
<accession>A0A3P1BTF7</accession>
<dbReference type="EMBL" id="RQJO01000008">
    <property type="protein sequence ID" value="RRB04398.1"/>
    <property type="molecule type" value="Genomic_DNA"/>
</dbReference>
<gene>
    <name evidence="2" type="ORF">EHT25_12930</name>
</gene>
<dbReference type="InterPro" id="IPR051532">
    <property type="entry name" value="Ester_Hydrolysis_Enzymes"/>
</dbReference>
<reference evidence="2 3" key="1">
    <citation type="submission" date="2018-11" db="EMBL/GenBank/DDBJ databases">
        <authorList>
            <person name="Zhou Z."/>
            <person name="Wang G."/>
        </authorList>
    </citation>
    <scope>NUCLEOTIDE SEQUENCE [LARGE SCALE GENOMIC DNA]</scope>
    <source>
        <strain evidence="2 3">KCTC52004</strain>
    </source>
</reference>
<evidence type="ECO:0000259" key="1">
    <source>
        <dbReference type="Pfam" id="PF13472"/>
    </source>
</evidence>
<dbReference type="Proteomes" id="UP000271925">
    <property type="component" value="Unassembled WGS sequence"/>
</dbReference>
<keyword evidence="2" id="KW-0378">Hydrolase</keyword>
<dbReference type="RefSeq" id="WP_124875083.1">
    <property type="nucleotide sequence ID" value="NZ_RQJO01000008.1"/>
</dbReference>
<dbReference type="PANTHER" id="PTHR30383">
    <property type="entry name" value="THIOESTERASE 1/PROTEASE 1/LYSOPHOSPHOLIPASE L1"/>
    <property type="match status" value="1"/>
</dbReference>
<name>A0A3P1BTF7_9BACT</name>
<dbReference type="CDD" id="cd00229">
    <property type="entry name" value="SGNH_hydrolase"/>
    <property type="match status" value="1"/>
</dbReference>
<keyword evidence="3" id="KW-1185">Reference proteome</keyword>
<dbReference type="Gene3D" id="3.40.50.1110">
    <property type="entry name" value="SGNH hydrolase"/>
    <property type="match status" value="1"/>
</dbReference>
<dbReference type="PROSITE" id="PS51318">
    <property type="entry name" value="TAT"/>
    <property type="match status" value="1"/>
</dbReference>
<dbReference type="SUPFAM" id="SSF52266">
    <property type="entry name" value="SGNH hydrolase"/>
    <property type="match status" value="1"/>
</dbReference>
<dbReference type="InterPro" id="IPR036514">
    <property type="entry name" value="SGNH_hydro_sf"/>
</dbReference>
<evidence type="ECO:0000313" key="3">
    <source>
        <dbReference type="Proteomes" id="UP000271925"/>
    </source>
</evidence>
<organism evidence="2 3">
    <name type="scientific">Larkinella rosea</name>
    <dbReference type="NCBI Taxonomy" id="2025312"/>
    <lineage>
        <taxon>Bacteria</taxon>
        <taxon>Pseudomonadati</taxon>
        <taxon>Bacteroidota</taxon>
        <taxon>Cytophagia</taxon>
        <taxon>Cytophagales</taxon>
        <taxon>Spirosomataceae</taxon>
        <taxon>Larkinella</taxon>
    </lineage>
</organism>
<dbReference type="GO" id="GO:0004622">
    <property type="term" value="F:phosphatidylcholine lysophospholipase activity"/>
    <property type="evidence" value="ECO:0007669"/>
    <property type="project" value="TreeGrafter"/>
</dbReference>
<dbReference type="AlphaFoldDB" id="A0A3P1BTF7"/>
<dbReference type="NCBIfam" id="TIGR01409">
    <property type="entry name" value="TAT_signal_seq"/>
    <property type="match status" value="1"/>
</dbReference>
<sequence length="227" mass="24908">MKNVSRRAFLKTLGAAGGLTLSATKLLAETASDLPRVLILGDSISVGYTPVVKQMLEGKAVVSRPAENCQGTKLGIQRIDQWIGTEPWAVIHFNFGLHDLKHVDPVTGINSNKPDDPHQSDLKQYEANLKIIVERLKATGSKLIFATSTPYPDLPEGPYRKAEDVLKYNEVARKIMKKNKIQINDLYSAVLPDLATLQLPSNVHFKPEGSRFLAQKVTAVISAVLPS</sequence>
<dbReference type="InterPro" id="IPR019546">
    <property type="entry name" value="TAT_signal_bac_arc"/>
</dbReference>
<dbReference type="OrthoDB" id="978055at2"/>
<evidence type="ECO:0000313" key="2">
    <source>
        <dbReference type="EMBL" id="RRB04398.1"/>
    </source>
</evidence>
<dbReference type="Pfam" id="PF13472">
    <property type="entry name" value="Lipase_GDSL_2"/>
    <property type="match status" value="1"/>
</dbReference>